<keyword evidence="5" id="KW-0464">Manganese</keyword>
<feature type="region of interest" description="Disordered" evidence="8">
    <location>
        <begin position="210"/>
        <end position="256"/>
    </location>
</feature>
<dbReference type="STRING" id="1429867.A0A0G4PN63"/>
<feature type="region of interest" description="Disordered" evidence="8">
    <location>
        <begin position="150"/>
        <end position="171"/>
    </location>
</feature>
<dbReference type="GO" id="GO:0005634">
    <property type="term" value="C:nucleus"/>
    <property type="evidence" value="ECO:0007669"/>
    <property type="project" value="TreeGrafter"/>
</dbReference>
<dbReference type="InterPro" id="IPR050341">
    <property type="entry name" value="PP1_catalytic_subunit"/>
</dbReference>
<dbReference type="Proteomes" id="UP000053732">
    <property type="component" value="Unassembled WGS sequence"/>
</dbReference>
<evidence type="ECO:0000256" key="5">
    <source>
        <dbReference type="ARBA" id="ARBA00023211"/>
    </source>
</evidence>
<dbReference type="PANTHER" id="PTHR11668:SF484">
    <property type="entry name" value="SERINE_THREONINE-PROTEIN PHOSPHATASE PP-Z1-RELATED"/>
    <property type="match status" value="1"/>
</dbReference>
<keyword evidence="3" id="KW-0378">Hydrolase</keyword>
<comment type="catalytic activity">
    <reaction evidence="6">
        <text>O-phospho-L-seryl-[protein] + H2O = L-seryl-[protein] + phosphate</text>
        <dbReference type="Rhea" id="RHEA:20629"/>
        <dbReference type="Rhea" id="RHEA-COMP:9863"/>
        <dbReference type="Rhea" id="RHEA-COMP:11604"/>
        <dbReference type="ChEBI" id="CHEBI:15377"/>
        <dbReference type="ChEBI" id="CHEBI:29999"/>
        <dbReference type="ChEBI" id="CHEBI:43474"/>
        <dbReference type="ChEBI" id="CHEBI:83421"/>
        <dbReference type="EC" id="3.1.3.16"/>
    </reaction>
</comment>
<dbReference type="EMBL" id="HG793157">
    <property type="protein sequence ID" value="CRL27837.1"/>
    <property type="molecule type" value="Genomic_DNA"/>
</dbReference>
<comment type="catalytic activity">
    <reaction evidence="7">
        <text>O-phospho-L-threonyl-[protein] + H2O = L-threonyl-[protein] + phosphate</text>
        <dbReference type="Rhea" id="RHEA:47004"/>
        <dbReference type="Rhea" id="RHEA-COMP:11060"/>
        <dbReference type="Rhea" id="RHEA-COMP:11605"/>
        <dbReference type="ChEBI" id="CHEBI:15377"/>
        <dbReference type="ChEBI" id="CHEBI:30013"/>
        <dbReference type="ChEBI" id="CHEBI:43474"/>
        <dbReference type="ChEBI" id="CHEBI:61977"/>
        <dbReference type="EC" id="3.1.3.16"/>
    </reaction>
</comment>
<dbReference type="SUPFAM" id="SSF56300">
    <property type="entry name" value="Metallo-dependent phosphatases"/>
    <property type="match status" value="1"/>
</dbReference>
<accession>A0A0G4PN63</accession>
<keyword evidence="2" id="KW-0479">Metal-binding</keyword>
<dbReference type="GO" id="GO:0004722">
    <property type="term" value="F:protein serine/threonine phosphatase activity"/>
    <property type="evidence" value="ECO:0007669"/>
    <property type="project" value="UniProtKB-EC"/>
</dbReference>
<dbReference type="InterPro" id="IPR006186">
    <property type="entry name" value="Ser/Thr-sp_prot-phosphatase"/>
</dbReference>
<evidence type="ECO:0000256" key="7">
    <source>
        <dbReference type="ARBA" id="ARBA00048336"/>
    </source>
</evidence>
<name>A0A0G4PN63_PENC3</name>
<evidence type="ECO:0000256" key="2">
    <source>
        <dbReference type="ARBA" id="ARBA00022723"/>
    </source>
</evidence>
<evidence type="ECO:0000256" key="6">
    <source>
        <dbReference type="ARBA" id="ARBA00047761"/>
    </source>
</evidence>
<evidence type="ECO:0000256" key="1">
    <source>
        <dbReference type="ARBA" id="ARBA00013081"/>
    </source>
</evidence>
<dbReference type="Gene3D" id="3.60.21.10">
    <property type="match status" value="1"/>
</dbReference>
<dbReference type="PRINTS" id="PR00114">
    <property type="entry name" value="STPHPHTASE"/>
</dbReference>
<dbReference type="GO" id="GO:0005737">
    <property type="term" value="C:cytoplasm"/>
    <property type="evidence" value="ECO:0007669"/>
    <property type="project" value="TreeGrafter"/>
</dbReference>
<evidence type="ECO:0000313" key="10">
    <source>
        <dbReference type="EMBL" id="CRL27837.1"/>
    </source>
</evidence>
<gene>
    <name evidence="10" type="ORF">PCAMFM013_S024g000092</name>
</gene>
<feature type="region of interest" description="Disordered" evidence="8">
    <location>
        <begin position="273"/>
        <end position="295"/>
    </location>
</feature>
<organism evidence="10 11">
    <name type="scientific">Penicillium camemberti (strain FM 013)</name>
    <dbReference type="NCBI Taxonomy" id="1429867"/>
    <lineage>
        <taxon>Eukaryota</taxon>
        <taxon>Fungi</taxon>
        <taxon>Dikarya</taxon>
        <taxon>Ascomycota</taxon>
        <taxon>Pezizomycotina</taxon>
        <taxon>Eurotiomycetes</taxon>
        <taxon>Eurotiomycetidae</taxon>
        <taxon>Eurotiales</taxon>
        <taxon>Aspergillaceae</taxon>
        <taxon>Penicillium</taxon>
    </lineage>
</organism>
<dbReference type="AlphaFoldDB" id="A0A0G4PN63"/>
<evidence type="ECO:0000256" key="8">
    <source>
        <dbReference type="SAM" id="MobiDB-lite"/>
    </source>
</evidence>
<keyword evidence="11" id="KW-1185">Reference proteome</keyword>
<feature type="compositionally biased region" description="Acidic residues" evidence="8">
    <location>
        <begin position="157"/>
        <end position="171"/>
    </location>
</feature>
<evidence type="ECO:0000259" key="9">
    <source>
        <dbReference type="SMART" id="SM00156"/>
    </source>
</evidence>
<dbReference type="Pfam" id="PF16891">
    <property type="entry name" value="STPPase_N"/>
    <property type="match status" value="1"/>
</dbReference>
<feature type="compositionally biased region" description="Pro residues" evidence="8">
    <location>
        <begin position="243"/>
        <end position="256"/>
    </location>
</feature>
<reference evidence="10 11" key="1">
    <citation type="journal article" date="2014" name="Nat. Commun.">
        <title>Multiple recent horizontal transfers of a large genomic region in cheese making fungi.</title>
        <authorList>
            <person name="Cheeseman K."/>
            <person name="Ropars J."/>
            <person name="Renault P."/>
            <person name="Dupont J."/>
            <person name="Gouzy J."/>
            <person name="Branca A."/>
            <person name="Abraham A.L."/>
            <person name="Ceppi M."/>
            <person name="Conseiller E."/>
            <person name="Debuchy R."/>
            <person name="Malagnac F."/>
            <person name="Goarin A."/>
            <person name="Silar P."/>
            <person name="Lacoste S."/>
            <person name="Sallet E."/>
            <person name="Bensimon A."/>
            <person name="Giraud T."/>
            <person name="Brygoo Y."/>
        </authorList>
    </citation>
    <scope>NUCLEOTIDE SEQUENCE [LARGE SCALE GENOMIC DNA]</scope>
    <source>
        <strain evidence="11">FM 013</strain>
    </source>
</reference>
<keyword evidence="4" id="KW-0904">Protein phosphatase</keyword>
<dbReference type="InterPro" id="IPR029052">
    <property type="entry name" value="Metallo-depent_PP-like"/>
</dbReference>
<evidence type="ECO:0000313" key="11">
    <source>
        <dbReference type="Proteomes" id="UP000053732"/>
    </source>
</evidence>
<evidence type="ECO:0000256" key="4">
    <source>
        <dbReference type="ARBA" id="ARBA00022912"/>
    </source>
</evidence>
<dbReference type="FunFam" id="3.60.21.10:FF:000026">
    <property type="entry name" value="Serine/threonine-protein phosphatase"/>
    <property type="match status" value="1"/>
</dbReference>
<dbReference type="EC" id="3.1.3.16" evidence="1"/>
<dbReference type="PANTHER" id="PTHR11668">
    <property type="entry name" value="SERINE/THREONINE PROTEIN PHOSPHATASE"/>
    <property type="match status" value="1"/>
</dbReference>
<protein>
    <recommendedName>
        <fullName evidence="1">protein-serine/threonine phosphatase</fullName>
        <ecNumber evidence="1">3.1.3.16</ecNumber>
    </recommendedName>
</protein>
<sequence length="640" mass="70681">MGQQYSLGGNVGSEDPSHSRPPFSESDSEGSIRPIRGSIGSEIPGTLNGPGGSINLSDTTALKLMEASLSKFNKLITSDSLANHEDEVPLESWRDELSRFHVWIRTVGDHQDGQGSLIYRLTCEPHLYSQTVRLLESFWELLADLEDALSGANPSDDSQDEECEDEEGTDSIDEFTEIQHIHKTMKETLSYLNRVSAVIPKAAKHTVLDDNQTIRSDAGPVRSAETQPVSNAGNSQSPWSSTPSPPGTSSPLLPPFIPSSLYQDLKVVDSTEKSGEVNRVSKGPLSGATPAGTSQVTGESILAMREKQSNLANDPMGNPGAPSTTMYNLKSIELDDIISRLLDTAHSTRFDQTVRLNNFEITTICVLARELLLSEPTLLELPAPIRVVGDIHGQYADLIRIFQTSGFPPESNYLFLGNYVDPGRLSLETILLLLCYKIKYPKNVFLLRGNLECGSVCRVSGFYDECKRRHNKKIWKHFIDTFDCLPIAAIVSGKIFCVHGGLSPDLLHMDDIRNIARPTDIPDSGLLTDLLWSDPASGMEEDWEPNERGVSYCFSTKVIKSFLGRHGFDLVCRSHTVVEDGVEFNQGRTLVTIFSAPNYCGEFRNLGAIMSVSEDRICRFELMERLDSTALKIHKKGQIK</sequence>
<feature type="domain" description="Serine/threonine specific protein phosphatases" evidence="9">
    <location>
        <begin position="356"/>
        <end position="627"/>
    </location>
</feature>
<feature type="compositionally biased region" description="Polar residues" evidence="8">
    <location>
        <begin position="224"/>
        <end position="234"/>
    </location>
</feature>
<dbReference type="GO" id="GO:0046872">
    <property type="term" value="F:metal ion binding"/>
    <property type="evidence" value="ECO:0007669"/>
    <property type="project" value="UniProtKB-KW"/>
</dbReference>
<dbReference type="SMART" id="SM00156">
    <property type="entry name" value="PP2Ac"/>
    <property type="match status" value="1"/>
</dbReference>
<evidence type="ECO:0000256" key="3">
    <source>
        <dbReference type="ARBA" id="ARBA00022801"/>
    </source>
</evidence>
<dbReference type="InterPro" id="IPR031675">
    <property type="entry name" value="STPPase_N"/>
</dbReference>
<dbReference type="InterPro" id="IPR004843">
    <property type="entry name" value="Calcineurin-like_PHP"/>
</dbReference>
<proteinExistence type="predicted"/>
<dbReference type="Pfam" id="PF00149">
    <property type="entry name" value="Metallophos"/>
    <property type="match status" value="1"/>
</dbReference>
<feature type="region of interest" description="Disordered" evidence="8">
    <location>
        <begin position="1"/>
        <end position="52"/>
    </location>
</feature>